<dbReference type="RefSeq" id="WP_156742652.1">
    <property type="nucleotide sequence ID" value="NZ_CACRYJ010000058.1"/>
</dbReference>
<comment type="caution">
    <text evidence="2">The sequence shown here is derived from an EMBL/GenBank/DDBJ whole genome shotgun (WGS) entry which is preliminary data.</text>
</comment>
<accession>A0A7M4DPE8</accession>
<dbReference type="Proteomes" id="UP000419743">
    <property type="component" value="Unassembled WGS sequence"/>
</dbReference>
<keyword evidence="1" id="KW-0472">Membrane</keyword>
<sequence length="108" mass="11044">MRRVGPEADSGGTAGGVVPKWFDILLRAQALGILGAILTGLLLTFVGLPLARDVFRLGCGPALPSGDHVCADGLGYGAGGLLCCALVAVVVFAVTSLRGARARRMPRE</sequence>
<evidence type="ECO:0000313" key="2">
    <source>
        <dbReference type="EMBL" id="VZO39334.1"/>
    </source>
</evidence>
<reference evidence="2 3" key="1">
    <citation type="submission" date="2019-11" db="EMBL/GenBank/DDBJ databases">
        <authorList>
            <person name="Criscuolo A."/>
        </authorList>
    </citation>
    <scope>NUCLEOTIDE SEQUENCE [LARGE SCALE GENOMIC DNA]</scope>
    <source>
        <strain evidence="2">CIP111667</strain>
    </source>
</reference>
<gene>
    <name evidence="2" type="ORF">HALOF300_04030</name>
</gene>
<keyword evidence="1" id="KW-0812">Transmembrane</keyword>
<dbReference type="AlphaFoldDB" id="A0A7M4DPE8"/>
<keyword evidence="3" id="KW-1185">Reference proteome</keyword>
<feature type="transmembrane region" description="Helical" evidence="1">
    <location>
        <begin position="30"/>
        <end position="51"/>
    </location>
</feature>
<dbReference type="EMBL" id="CACRYJ010000058">
    <property type="protein sequence ID" value="VZO39334.1"/>
    <property type="molecule type" value="Genomic_DNA"/>
</dbReference>
<proteinExistence type="predicted"/>
<organism evidence="2 3">
    <name type="scientific">Occultella aeris</name>
    <dbReference type="NCBI Taxonomy" id="2761496"/>
    <lineage>
        <taxon>Bacteria</taxon>
        <taxon>Bacillati</taxon>
        <taxon>Actinomycetota</taxon>
        <taxon>Actinomycetes</taxon>
        <taxon>Micrococcales</taxon>
        <taxon>Ruaniaceae</taxon>
        <taxon>Occultella</taxon>
    </lineage>
</organism>
<evidence type="ECO:0000256" key="1">
    <source>
        <dbReference type="SAM" id="Phobius"/>
    </source>
</evidence>
<protein>
    <submittedName>
        <fullName evidence="2">Uncharacterized protein</fullName>
    </submittedName>
</protein>
<evidence type="ECO:0000313" key="3">
    <source>
        <dbReference type="Proteomes" id="UP000419743"/>
    </source>
</evidence>
<keyword evidence="1" id="KW-1133">Transmembrane helix</keyword>
<name>A0A7M4DPE8_9MICO</name>
<feature type="transmembrane region" description="Helical" evidence="1">
    <location>
        <begin position="74"/>
        <end position="97"/>
    </location>
</feature>